<dbReference type="InterPro" id="IPR001478">
    <property type="entry name" value="PDZ"/>
</dbReference>
<dbReference type="PANTHER" id="PTHR43343:SF3">
    <property type="entry name" value="PROTEASE DO-LIKE 8, CHLOROPLASTIC"/>
    <property type="match status" value="1"/>
</dbReference>
<dbReference type="InterPro" id="IPR009003">
    <property type="entry name" value="Peptidase_S1_PA"/>
</dbReference>
<dbReference type="FunFam" id="2.40.10.10:FF:000001">
    <property type="entry name" value="Periplasmic serine protease DegS"/>
    <property type="match status" value="1"/>
</dbReference>
<dbReference type="SUPFAM" id="SSF50494">
    <property type="entry name" value="Trypsin-like serine proteases"/>
    <property type="match status" value="1"/>
</dbReference>
<evidence type="ECO:0000256" key="2">
    <source>
        <dbReference type="ARBA" id="ARBA00022670"/>
    </source>
</evidence>
<evidence type="ECO:0000256" key="4">
    <source>
        <dbReference type="ARBA" id="ARBA00022825"/>
    </source>
</evidence>
<accession>A0A8H2NS18</accession>
<dbReference type="GO" id="GO:0004252">
    <property type="term" value="F:serine-type endopeptidase activity"/>
    <property type="evidence" value="ECO:0007669"/>
    <property type="project" value="InterPro"/>
</dbReference>
<keyword evidence="2 6" id="KW-0645">Protease</keyword>
<sequence length="386" mass="40984">MLKALRFSGWPLLAGVLVALLIIQRYPQWVGLPSLDVNLQQAPQTTSMQQGPVSYAEAVSTAAPSVVNLYTTKVINKPNHPLFEDPQFRRFFGDNSPKQKRMESSLGSGVIMSPEGYILTNNHVTSGADQIVVALKDGRETLARVIGSDPETDLAVLKIDLKNLPSITVGRSDNIRIGDVALAIGNPFGVGQTVTMGIISATGRNQLGLNNYEDFIQTDAAINPGNSGGALVDAIGNLTGINTAIFSKSGGSQGIGFAIPVKLAMEVMKSIIEHGQVIRGWLGIEVQPLTQELAESFGLSGRPGIVVAGIFRDGPAQKAGLQLGDVILAIDGEPAGDGRRSMNQVARIKPTDKVAIQVMRNGKELKLTAEVGLRPPPAPVKDTEEK</sequence>
<evidence type="ECO:0000313" key="7">
    <source>
        <dbReference type="Proteomes" id="UP000325723"/>
    </source>
</evidence>
<dbReference type="PANTHER" id="PTHR43343">
    <property type="entry name" value="PEPTIDASE S12"/>
    <property type="match status" value="1"/>
</dbReference>
<dbReference type="InterPro" id="IPR036034">
    <property type="entry name" value="PDZ_sf"/>
</dbReference>
<keyword evidence="4" id="KW-0720">Serine protease</keyword>
<dbReference type="EC" id="3.4.21.107" evidence="6"/>
<feature type="domain" description="PDZ" evidence="5">
    <location>
        <begin position="271"/>
        <end position="334"/>
    </location>
</feature>
<protein>
    <submittedName>
        <fullName evidence="6">Serine endoprotease DegS</fullName>
        <ecNumber evidence="6">3.4.21.107</ecNumber>
    </submittedName>
</protein>
<dbReference type="PRINTS" id="PR00834">
    <property type="entry name" value="PROTEASES2C"/>
</dbReference>
<evidence type="ECO:0000259" key="5">
    <source>
        <dbReference type="PROSITE" id="PS50106"/>
    </source>
</evidence>
<dbReference type="PROSITE" id="PS50106">
    <property type="entry name" value="PDZ"/>
    <property type="match status" value="1"/>
</dbReference>
<dbReference type="SMART" id="SM00228">
    <property type="entry name" value="PDZ"/>
    <property type="match status" value="1"/>
</dbReference>
<proteinExistence type="inferred from homology"/>
<dbReference type="GO" id="GO:0006508">
    <property type="term" value="P:proteolysis"/>
    <property type="evidence" value="ECO:0007669"/>
    <property type="project" value="UniProtKB-KW"/>
</dbReference>
<reference evidence="6 7" key="1">
    <citation type="submission" date="2019-09" db="EMBL/GenBank/DDBJ databases">
        <authorList>
            <person name="Chandra G."/>
            <person name="Truman W A."/>
        </authorList>
    </citation>
    <scope>NUCLEOTIDE SEQUENCE [LARGE SCALE GENOMIC DNA]</scope>
    <source>
        <strain evidence="6">PS900</strain>
    </source>
</reference>
<evidence type="ECO:0000313" key="6">
    <source>
        <dbReference type="EMBL" id="VVP01374.1"/>
    </source>
</evidence>
<evidence type="ECO:0000256" key="1">
    <source>
        <dbReference type="ARBA" id="ARBA00010541"/>
    </source>
</evidence>
<organism evidence="6 7">
    <name type="scientific">Pseudomonas fluorescens</name>
    <dbReference type="NCBI Taxonomy" id="294"/>
    <lineage>
        <taxon>Bacteria</taxon>
        <taxon>Pseudomonadati</taxon>
        <taxon>Pseudomonadota</taxon>
        <taxon>Gammaproteobacteria</taxon>
        <taxon>Pseudomonadales</taxon>
        <taxon>Pseudomonadaceae</taxon>
        <taxon>Pseudomonas</taxon>
    </lineage>
</organism>
<dbReference type="RefSeq" id="WP_150754384.1">
    <property type="nucleotide sequence ID" value="NZ_CABVHR010000009.1"/>
</dbReference>
<name>A0A8H2NS18_PSEFL</name>
<dbReference type="Proteomes" id="UP000325723">
    <property type="component" value="Unassembled WGS sequence"/>
</dbReference>
<dbReference type="Pfam" id="PF13180">
    <property type="entry name" value="PDZ_2"/>
    <property type="match status" value="1"/>
</dbReference>
<dbReference type="Gene3D" id="2.40.10.120">
    <property type="match status" value="1"/>
</dbReference>
<dbReference type="AlphaFoldDB" id="A0A8H2NS18"/>
<keyword evidence="3 6" id="KW-0378">Hydrolase</keyword>
<comment type="caution">
    <text evidence="6">The sequence shown here is derived from an EMBL/GenBank/DDBJ whole genome shotgun (WGS) entry which is preliminary data.</text>
</comment>
<evidence type="ECO:0000256" key="3">
    <source>
        <dbReference type="ARBA" id="ARBA00022801"/>
    </source>
</evidence>
<gene>
    <name evidence="6" type="primary">degS</name>
    <name evidence="6" type="ORF">PS900_02854</name>
</gene>
<dbReference type="Pfam" id="PF13365">
    <property type="entry name" value="Trypsin_2"/>
    <property type="match status" value="1"/>
</dbReference>
<dbReference type="Gene3D" id="2.30.42.10">
    <property type="match status" value="1"/>
</dbReference>
<dbReference type="InterPro" id="IPR051201">
    <property type="entry name" value="Chloro_Bact_Ser_Proteases"/>
</dbReference>
<dbReference type="SUPFAM" id="SSF50156">
    <property type="entry name" value="PDZ domain-like"/>
    <property type="match status" value="1"/>
</dbReference>
<dbReference type="InterPro" id="IPR001940">
    <property type="entry name" value="Peptidase_S1C"/>
</dbReference>
<comment type="similarity">
    <text evidence="1">Belongs to the peptidase S1C family.</text>
</comment>
<dbReference type="EMBL" id="CABVIE010000008">
    <property type="protein sequence ID" value="VVP01374.1"/>
    <property type="molecule type" value="Genomic_DNA"/>
</dbReference>